<evidence type="ECO:0000256" key="5">
    <source>
        <dbReference type="SAM" id="MobiDB-lite"/>
    </source>
</evidence>
<dbReference type="SMART" id="SM00382">
    <property type="entry name" value="AAA"/>
    <property type="match status" value="2"/>
</dbReference>
<accession>A0ABQ5U6Z8</accession>
<dbReference type="InterPro" id="IPR050611">
    <property type="entry name" value="ABCF"/>
</dbReference>
<dbReference type="InterPro" id="IPR003593">
    <property type="entry name" value="AAA+_ATPase"/>
</dbReference>
<name>A0ABQ5U6Z8_9PROT</name>
<dbReference type="InterPro" id="IPR027417">
    <property type="entry name" value="P-loop_NTPase"/>
</dbReference>
<proteinExistence type="predicted"/>
<evidence type="ECO:0000313" key="7">
    <source>
        <dbReference type="EMBL" id="GLQ07561.1"/>
    </source>
</evidence>
<dbReference type="InterPro" id="IPR037118">
    <property type="entry name" value="Val-tRNA_synth_C_sf"/>
</dbReference>
<evidence type="ECO:0000313" key="8">
    <source>
        <dbReference type="Proteomes" id="UP001161409"/>
    </source>
</evidence>
<reference evidence="7" key="1">
    <citation type="journal article" date="2014" name="Int. J. Syst. Evol. Microbiol.">
        <title>Complete genome of a new Firmicutes species belonging to the dominant human colonic microbiota ('Ruminococcus bicirculans') reveals two chromosomes and a selective capacity to utilize plant glucans.</title>
        <authorList>
            <consortium name="NISC Comparative Sequencing Program"/>
            <person name="Wegmann U."/>
            <person name="Louis P."/>
            <person name="Goesmann A."/>
            <person name="Henrissat B."/>
            <person name="Duncan S.H."/>
            <person name="Flint H.J."/>
        </authorList>
    </citation>
    <scope>NUCLEOTIDE SEQUENCE</scope>
    <source>
        <strain evidence="7">NBRC 103408</strain>
    </source>
</reference>
<dbReference type="PROSITE" id="PS50893">
    <property type="entry name" value="ABC_TRANSPORTER_2"/>
    <property type="match status" value="2"/>
</dbReference>
<dbReference type="InterPro" id="IPR003439">
    <property type="entry name" value="ABC_transporter-like_ATP-bd"/>
</dbReference>
<protein>
    <submittedName>
        <fullName evidence="7">Glycosyl transferase family 1</fullName>
    </submittedName>
</protein>
<feature type="domain" description="ABC transporter" evidence="6">
    <location>
        <begin position="2"/>
        <end position="243"/>
    </location>
</feature>
<evidence type="ECO:0000256" key="2">
    <source>
        <dbReference type="ARBA" id="ARBA00022741"/>
    </source>
</evidence>
<keyword evidence="4" id="KW-0175">Coiled coil</keyword>
<dbReference type="Proteomes" id="UP001161409">
    <property type="component" value="Unassembled WGS sequence"/>
</dbReference>
<dbReference type="Gene3D" id="1.10.287.380">
    <property type="entry name" value="Valyl-tRNA synthetase, C-terminal domain"/>
    <property type="match status" value="1"/>
</dbReference>
<dbReference type="GO" id="GO:0016740">
    <property type="term" value="F:transferase activity"/>
    <property type="evidence" value="ECO:0007669"/>
    <property type="project" value="UniProtKB-KW"/>
</dbReference>
<dbReference type="Pfam" id="PF00005">
    <property type="entry name" value="ABC_tran"/>
    <property type="match status" value="2"/>
</dbReference>
<keyword evidence="2" id="KW-0547">Nucleotide-binding</keyword>
<dbReference type="CDD" id="cd03221">
    <property type="entry name" value="ABCF_EF-3"/>
    <property type="match status" value="2"/>
</dbReference>
<reference evidence="7" key="2">
    <citation type="submission" date="2023-01" db="EMBL/GenBank/DDBJ databases">
        <title>Draft genome sequence of Sneathiella chinensis strain NBRC 103408.</title>
        <authorList>
            <person name="Sun Q."/>
            <person name="Mori K."/>
        </authorList>
    </citation>
    <scope>NUCLEOTIDE SEQUENCE</scope>
    <source>
        <strain evidence="7">NBRC 103408</strain>
    </source>
</reference>
<evidence type="ECO:0000256" key="1">
    <source>
        <dbReference type="ARBA" id="ARBA00022737"/>
    </source>
</evidence>
<evidence type="ECO:0000259" key="6">
    <source>
        <dbReference type="PROSITE" id="PS50893"/>
    </source>
</evidence>
<feature type="region of interest" description="Disordered" evidence="5">
    <location>
        <begin position="524"/>
        <end position="553"/>
    </location>
</feature>
<comment type="caution">
    <text evidence="7">The sequence shown here is derived from an EMBL/GenBank/DDBJ whole genome shotgun (WGS) entry which is preliminary data.</text>
</comment>
<feature type="coiled-coil region" evidence="4">
    <location>
        <begin position="564"/>
        <end position="639"/>
    </location>
</feature>
<dbReference type="Pfam" id="PF12848">
    <property type="entry name" value="ABC_tran_Xtn"/>
    <property type="match status" value="1"/>
</dbReference>
<keyword evidence="7" id="KW-0808">Transferase</keyword>
<keyword evidence="1" id="KW-0677">Repeat</keyword>
<sequence>MLQINDLTYRIAGRTLLDDASVHIPMGHKVGLVGRNGTGKSTLLKLITGEIHHDSGSLQLRNGARLGVLPQEAPGGPESLIETVLAADLERASLLEEAETCEDPERIAHIHIRLADIDAHSAESRAARILAGLGFDHEAQQRPCSSFSGGWRTRVALAGTLFAEPDLLLLDEPSNYLDLEATLWLESFLRNYQRTLIIVSHDRDLLNNVVNTIVHLDQKKLVKYTGNYDFFEKTRAEKLMLAAMTQKKQDAKRKHLQSFVDRFRAKASKARQAQSRIKMLEKMKPVASVVEEYSVEFNFLSPEPLSSPIISMEECAVGYEEGKHILKHLNLRIDMDDRIALLGSNGNGKSTFAKLIAGRLGNQLGTLHKSGKLKIGFFAQHQLDDMIPTESAYQHLAAKLPHATEPQVRSRLGQFGFSKDKSDVAVQQLSGGEKARLNFCLLSVEKPHLLILDEPTNHLDVEAREALIEGLNMFEGAVLLISHDPHLVSLVADTLWLVAGGGVKAYDGDMQDYKKYVLEAARAASSGKRPDPAAEDSNEAAAESQNKLSGKEARQARAAARAALAPKRKAVKALENAVSKLEEKKAKLEEELAAPETYDKGTEFQSQLALKLGKIKADLEDAEETWMAALEELEALEKEGRVAS</sequence>
<dbReference type="EMBL" id="BSNF01000008">
    <property type="protein sequence ID" value="GLQ07561.1"/>
    <property type="molecule type" value="Genomic_DNA"/>
</dbReference>
<keyword evidence="3" id="KW-0067">ATP-binding</keyword>
<dbReference type="InterPro" id="IPR017871">
    <property type="entry name" value="ABC_transporter-like_CS"/>
</dbReference>
<dbReference type="SUPFAM" id="SSF52540">
    <property type="entry name" value="P-loop containing nucleoside triphosphate hydrolases"/>
    <property type="match status" value="2"/>
</dbReference>
<evidence type="ECO:0000256" key="3">
    <source>
        <dbReference type="ARBA" id="ARBA00022840"/>
    </source>
</evidence>
<dbReference type="PROSITE" id="PS00211">
    <property type="entry name" value="ABC_TRANSPORTER_1"/>
    <property type="match status" value="2"/>
</dbReference>
<dbReference type="PANTHER" id="PTHR19211">
    <property type="entry name" value="ATP-BINDING TRANSPORT PROTEIN-RELATED"/>
    <property type="match status" value="1"/>
</dbReference>
<dbReference type="RefSeq" id="WP_169561627.1">
    <property type="nucleotide sequence ID" value="NZ_BSNF01000008.1"/>
</dbReference>
<keyword evidence="8" id="KW-1185">Reference proteome</keyword>
<gene>
    <name evidence="7" type="ORF">GCM10007924_27820</name>
</gene>
<dbReference type="InterPro" id="IPR032781">
    <property type="entry name" value="ABC_tran_Xtn"/>
</dbReference>
<feature type="domain" description="ABC transporter" evidence="6">
    <location>
        <begin position="310"/>
        <end position="525"/>
    </location>
</feature>
<evidence type="ECO:0000256" key="4">
    <source>
        <dbReference type="SAM" id="Coils"/>
    </source>
</evidence>
<dbReference type="PANTHER" id="PTHR19211:SF14">
    <property type="entry name" value="ATP-BINDING CASSETTE SUB-FAMILY F MEMBER 1"/>
    <property type="match status" value="1"/>
</dbReference>
<organism evidence="7 8">
    <name type="scientific">Sneathiella chinensis</name>
    <dbReference type="NCBI Taxonomy" id="349750"/>
    <lineage>
        <taxon>Bacteria</taxon>
        <taxon>Pseudomonadati</taxon>
        <taxon>Pseudomonadota</taxon>
        <taxon>Alphaproteobacteria</taxon>
        <taxon>Sneathiellales</taxon>
        <taxon>Sneathiellaceae</taxon>
        <taxon>Sneathiella</taxon>
    </lineage>
</organism>
<dbReference type="Gene3D" id="3.40.50.300">
    <property type="entry name" value="P-loop containing nucleotide triphosphate hydrolases"/>
    <property type="match status" value="2"/>
</dbReference>